<feature type="region of interest" description="Disordered" evidence="1">
    <location>
        <begin position="138"/>
        <end position="165"/>
    </location>
</feature>
<keyword evidence="2" id="KW-0472">Membrane</keyword>
<sequence>MTKRAAKQYLASFKTYLEERQKHESSSSLPQRTLALSVAQISTSPKSESCSTGISLTILVFLCLKNSSFSSPKRTNKPNKQPKELTFSEKLQTHQQKCALPKTLAPDLTPASLYPPWTISLAGDPVLAGNPSLAADHGAALSQCPRRAQSTSGSRNPSLFRSSKPYPNRATLFRIRRKVPDPDWVHDILVDPSPVRDTGVRSASFRAPLENFRAPPEGSASPGSCNVVKEGENGAGFLISVFADLISDYRKGCSGPAAKLCRIEVPEVEHLGVFRETIELMFEEDITKRLLKAGVYRSIDILEVMLLVPFLFSSFGSWFAAFAF</sequence>
<accession>A0A438HR41</accession>
<name>A0A438HR41_VITVI</name>
<evidence type="ECO:0000256" key="1">
    <source>
        <dbReference type="SAM" id="MobiDB-lite"/>
    </source>
</evidence>
<feature type="transmembrane region" description="Helical" evidence="2">
    <location>
        <begin position="301"/>
        <end position="321"/>
    </location>
</feature>
<reference evidence="3 4" key="1">
    <citation type="journal article" date="2018" name="PLoS Genet.">
        <title>Population sequencing reveals clonal diversity and ancestral inbreeding in the grapevine cultivar Chardonnay.</title>
        <authorList>
            <person name="Roach M.J."/>
            <person name="Johnson D.L."/>
            <person name="Bohlmann J."/>
            <person name="van Vuuren H.J."/>
            <person name="Jones S.J."/>
            <person name="Pretorius I.S."/>
            <person name="Schmidt S.A."/>
            <person name="Borneman A.R."/>
        </authorList>
    </citation>
    <scope>NUCLEOTIDE SEQUENCE [LARGE SCALE GENOMIC DNA]</scope>
    <source>
        <strain evidence="4">cv. Chardonnay</strain>
        <tissue evidence="3">Leaf</tissue>
    </source>
</reference>
<evidence type="ECO:0000313" key="4">
    <source>
        <dbReference type="Proteomes" id="UP000288805"/>
    </source>
</evidence>
<dbReference type="EMBL" id="QGNW01000189">
    <property type="protein sequence ID" value="RVW86923.1"/>
    <property type="molecule type" value="Genomic_DNA"/>
</dbReference>
<gene>
    <name evidence="3" type="primary">PRL1-IFG_0</name>
    <name evidence="3" type="ORF">CK203_036016</name>
</gene>
<dbReference type="AlphaFoldDB" id="A0A438HR41"/>
<comment type="caution">
    <text evidence="3">The sequence shown here is derived from an EMBL/GenBank/DDBJ whole genome shotgun (WGS) entry which is preliminary data.</text>
</comment>
<protein>
    <submittedName>
        <fullName evidence="3">BTB/POZ domain-containing protein</fullName>
    </submittedName>
</protein>
<keyword evidence="2" id="KW-1133">Transmembrane helix</keyword>
<proteinExistence type="predicted"/>
<keyword evidence="2" id="KW-0812">Transmembrane</keyword>
<dbReference type="GO" id="GO:0016567">
    <property type="term" value="P:protein ubiquitination"/>
    <property type="evidence" value="ECO:0007669"/>
    <property type="project" value="UniProtKB-UniPathway"/>
</dbReference>
<evidence type="ECO:0000256" key="2">
    <source>
        <dbReference type="SAM" id="Phobius"/>
    </source>
</evidence>
<organism evidence="3 4">
    <name type="scientific">Vitis vinifera</name>
    <name type="common">Grape</name>
    <dbReference type="NCBI Taxonomy" id="29760"/>
    <lineage>
        <taxon>Eukaryota</taxon>
        <taxon>Viridiplantae</taxon>
        <taxon>Streptophyta</taxon>
        <taxon>Embryophyta</taxon>
        <taxon>Tracheophyta</taxon>
        <taxon>Spermatophyta</taxon>
        <taxon>Magnoliopsida</taxon>
        <taxon>eudicotyledons</taxon>
        <taxon>Gunneridae</taxon>
        <taxon>Pentapetalae</taxon>
        <taxon>rosids</taxon>
        <taxon>Vitales</taxon>
        <taxon>Vitaceae</taxon>
        <taxon>Viteae</taxon>
        <taxon>Vitis</taxon>
    </lineage>
</organism>
<feature type="compositionally biased region" description="Polar residues" evidence="1">
    <location>
        <begin position="148"/>
        <end position="161"/>
    </location>
</feature>
<dbReference type="UniPathway" id="UPA00143"/>
<dbReference type="Proteomes" id="UP000288805">
    <property type="component" value="Unassembled WGS sequence"/>
</dbReference>
<evidence type="ECO:0000313" key="3">
    <source>
        <dbReference type="EMBL" id="RVW86923.1"/>
    </source>
</evidence>